<reference evidence="1 2" key="1">
    <citation type="journal article" date="2012" name="FEBS Lett.">
        <title>Anammox organism KSU-1 expresses a NirK-type copper-containing nitrite reductase instead of a NirS-type with cytochrome cd1.</title>
        <authorList>
            <person name="Hira D."/>
            <person name="Toh H."/>
            <person name="Migita C.T."/>
            <person name="Okubo H."/>
            <person name="Nishiyama T."/>
            <person name="Hattori M."/>
            <person name="Furukawa K."/>
            <person name="Fujii T."/>
        </authorList>
    </citation>
    <scope>NUCLEOTIDE SEQUENCE [LARGE SCALE GENOMIC DNA]</scope>
</reference>
<protein>
    <submittedName>
        <fullName evidence="1">Uncharacterized protein</fullName>
    </submittedName>
</protein>
<organism evidence="1 2">
    <name type="scientific">Candidatus Jettenia caeni</name>
    <dbReference type="NCBI Taxonomy" id="247490"/>
    <lineage>
        <taxon>Bacteria</taxon>
        <taxon>Pseudomonadati</taxon>
        <taxon>Planctomycetota</taxon>
        <taxon>Candidatus Brocadiia</taxon>
        <taxon>Candidatus Brocadiales</taxon>
        <taxon>Candidatus Brocadiaceae</taxon>
        <taxon>Candidatus Jettenia</taxon>
    </lineage>
</organism>
<proteinExistence type="predicted"/>
<name>I3IH06_9BACT</name>
<gene>
    <name evidence="1" type="ORF">KSU1_B0144</name>
</gene>
<evidence type="ECO:0000313" key="2">
    <source>
        <dbReference type="Proteomes" id="UP000002985"/>
    </source>
</evidence>
<dbReference type="eggNOG" id="ENOG502ZCXW">
    <property type="taxonomic scope" value="Bacteria"/>
</dbReference>
<dbReference type="AlphaFoldDB" id="I3IH06"/>
<dbReference type="STRING" id="247490.KSU1_B0144"/>
<sequence length="79" mass="9494">MDSKELEKQNFILWYSVYATEKELEMARTFYKGTLDKLLKEYAEEIDKIDKTRCLYKGIFQSKKMQTQYFDATLKIESS</sequence>
<dbReference type="Proteomes" id="UP000002985">
    <property type="component" value="Unassembled WGS sequence"/>
</dbReference>
<keyword evidence="2" id="KW-1185">Reference proteome</keyword>
<dbReference type="OrthoDB" id="286537at2"/>
<comment type="caution">
    <text evidence="1">The sequence shown here is derived from an EMBL/GenBank/DDBJ whole genome shotgun (WGS) entry which is preliminary data.</text>
</comment>
<dbReference type="EMBL" id="BAFH01000002">
    <property type="protein sequence ID" value="GAB61001.1"/>
    <property type="molecule type" value="Genomic_DNA"/>
</dbReference>
<evidence type="ECO:0000313" key="1">
    <source>
        <dbReference type="EMBL" id="GAB61001.1"/>
    </source>
</evidence>
<accession>I3IH06</accession>